<comment type="pathway">
    <text evidence="2">Carbohydrate acid metabolism; D-glucarate degradation; 2,5-dioxopentanoate from D-glucarate: step 1/2.</text>
</comment>
<dbReference type="GO" id="GO:0008872">
    <property type="term" value="F:glucarate dehydratase activity"/>
    <property type="evidence" value="ECO:0007669"/>
    <property type="project" value="UniProtKB-EC"/>
</dbReference>
<dbReference type="AlphaFoldDB" id="A0A3N7JIG9"/>
<comment type="caution">
    <text evidence="5">The sequence shown here is derived from an EMBL/GenBank/DDBJ whole genome shotgun (WGS) entry which is preliminary data.</text>
</comment>
<dbReference type="SUPFAM" id="SSF54826">
    <property type="entry name" value="Enolase N-terminal domain-like"/>
    <property type="match status" value="1"/>
</dbReference>
<keyword evidence="6" id="KW-1185">Reference proteome</keyword>
<sequence length="426" mass="46651">MTPSRPARISAVRVTPIALKDPPLLNASGVHQPYALRAIIEIETDDGALGIGETYGESDTLLRLQASAQALRGLSPFDLHAVDLAVRTHAFSAEEQKKIATVPGSKAARVFMKTFGAFESTLADLCARREGVPLAVWLGGQVRDRVPYSAYLFYKFAEHIDRPYEADRWGAALDPAGIVAQARQMVADFGFGSIKLKAGVFAPDAEADALLALRQAFPSHPLRIDPNGNWSLPTALHVAQRLGRELEYYEDPVLTLADLAALREQTGLELATNMVVCDHAEFRENVRMNAVQTVLLDHHAWGGLRATRELASMCHTFGIGLSMHSNSHAGISLMAMTHLAASLPHLSYACDTHYPWQCEDLIQGGPVRIVDGSVAVPPGPGLGVDLDRDALGALHEQYRRCGIRERDDEAEMRKYDPAHVKRKPRY</sequence>
<dbReference type="SMART" id="SM00922">
    <property type="entry name" value="MR_MLE"/>
    <property type="match status" value="1"/>
</dbReference>
<dbReference type="Gene3D" id="3.30.390.10">
    <property type="entry name" value="Enolase-like, N-terminal domain"/>
    <property type="match status" value="1"/>
</dbReference>
<evidence type="ECO:0000313" key="6">
    <source>
        <dbReference type="Proteomes" id="UP000267464"/>
    </source>
</evidence>
<organism evidence="5 6">
    <name type="scientific">Piscinibacter terrae</name>
    <dbReference type="NCBI Taxonomy" id="2496871"/>
    <lineage>
        <taxon>Bacteria</taxon>
        <taxon>Pseudomonadati</taxon>
        <taxon>Pseudomonadota</taxon>
        <taxon>Betaproteobacteria</taxon>
        <taxon>Burkholderiales</taxon>
        <taxon>Sphaerotilaceae</taxon>
        <taxon>Piscinibacter</taxon>
    </lineage>
</organism>
<proteinExistence type="predicted"/>
<dbReference type="SUPFAM" id="SSF51604">
    <property type="entry name" value="Enolase C-terminal domain-like"/>
    <property type="match status" value="1"/>
</dbReference>
<feature type="domain" description="Mandelate racemase/muconate lactonizing enzyme C-terminal" evidence="4">
    <location>
        <begin position="175"/>
        <end position="269"/>
    </location>
</feature>
<dbReference type="EMBL" id="QUSW01000012">
    <property type="protein sequence ID" value="RQP21239.1"/>
    <property type="molecule type" value="Genomic_DNA"/>
</dbReference>
<evidence type="ECO:0000313" key="5">
    <source>
        <dbReference type="EMBL" id="RQP21239.1"/>
    </source>
</evidence>
<dbReference type="Proteomes" id="UP000267464">
    <property type="component" value="Unassembled WGS sequence"/>
</dbReference>
<protein>
    <recommendedName>
        <fullName evidence="3">glucarate dehydratase</fullName>
        <ecNumber evidence="3">4.2.1.40</ecNumber>
    </recommendedName>
</protein>
<evidence type="ECO:0000256" key="3">
    <source>
        <dbReference type="ARBA" id="ARBA00011973"/>
    </source>
</evidence>
<dbReference type="EC" id="4.2.1.40" evidence="3"/>
<name>A0A3N7JIG9_9BURK</name>
<dbReference type="SFLD" id="SFLDS00001">
    <property type="entry name" value="Enolase"/>
    <property type="match status" value="1"/>
</dbReference>
<dbReference type="RefSeq" id="WP_124543865.1">
    <property type="nucleotide sequence ID" value="NZ_QUSW01000012.1"/>
</dbReference>
<dbReference type="InterPro" id="IPR013342">
    <property type="entry name" value="Mandelate_racemase_C"/>
</dbReference>
<accession>A0A3N7JIG9</accession>
<dbReference type="Gene3D" id="3.20.20.120">
    <property type="entry name" value="Enolase-like C-terminal domain"/>
    <property type="match status" value="1"/>
</dbReference>
<evidence type="ECO:0000256" key="2">
    <source>
        <dbReference type="ARBA" id="ARBA00005183"/>
    </source>
</evidence>
<dbReference type="InterPro" id="IPR034593">
    <property type="entry name" value="DgoD-like"/>
</dbReference>
<dbReference type="PANTHER" id="PTHR48080">
    <property type="entry name" value="D-GALACTONATE DEHYDRATASE-RELATED"/>
    <property type="match status" value="1"/>
</dbReference>
<dbReference type="InterPro" id="IPR029017">
    <property type="entry name" value="Enolase-like_N"/>
</dbReference>
<dbReference type="PANTHER" id="PTHR48080:SF4">
    <property type="entry name" value="GLUCARATE DEHYDRATASE"/>
    <property type="match status" value="1"/>
</dbReference>
<dbReference type="SFLD" id="SFLDG00055">
    <property type="entry name" value="glucarate_dehydratase"/>
    <property type="match status" value="1"/>
</dbReference>
<gene>
    <name evidence="5" type="ORF">DZC73_28800</name>
</gene>
<comment type="catalytic activity">
    <reaction evidence="1">
        <text>D-glucarate = 5-dehydro-4-deoxy-D-glucarate + H2O</text>
        <dbReference type="Rhea" id="RHEA:14573"/>
        <dbReference type="ChEBI" id="CHEBI:15377"/>
        <dbReference type="ChEBI" id="CHEBI:30612"/>
        <dbReference type="ChEBI" id="CHEBI:42819"/>
        <dbReference type="EC" id="4.2.1.40"/>
    </reaction>
</comment>
<reference evidence="5 6" key="1">
    <citation type="submission" date="2018-08" db="EMBL/GenBank/DDBJ databases">
        <authorList>
            <person name="Khan S.A."/>
            <person name="Jeon C.O."/>
            <person name="Chun B.H."/>
            <person name="Jeong S.E."/>
        </authorList>
    </citation>
    <scope>NUCLEOTIDE SEQUENCE [LARGE SCALE GENOMIC DNA]</scope>
    <source>
        <strain evidence="5 6">S-16</strain>
    </source>
</reference>
<evidence type="ECO:0000259" key="4">
    <source>
        <dbReference type="SMART" id="SM00922"/>
    </source>
</evidence>
<dbReference type="OrthoDB" id="193563at2"/>
<dbReference type="InterPro" id="IPR029065">
    <property type="entry name" value="Enolase_C-like"/>
</dbReference>
<evidence type="ECO:0000256" key="1">
    <source>
        <dbReference type="ARBA" id="ARBA00001426"/>
    </source>
</evidence>
<dbReference type="Pfam" id="PF13378">
    <property type="entry name" value="MR_MLE_C"/>
    <property type="match status" value="1"/>
</dbReference>
<dbReference type="InterPro" id="IPR036849">
    <property type="entry name" value="Enolase-like_C_sf"/>
</dbReference>
<reference evidence="5 6" key="2">
    <citation type="submission" date="2018-12" db="EMBL/GenBank/DDBJ databases">
        <title>Rhizobacter gummiphilus sp. nov., a rubber-degrading bacterium isolated from the soil of a botanical garden in Japan.</title>
        <authorList>
            <person name="Shunsuke S.S."/>
        </authorList>
    </citation>
    <scope>NUCLEOTIDE SEQUENCE [LARGE SCALE GENOMIC DNA]</scope>
    <source>
        <strain evidence="5 6">S-16</strain>
    </source>
</reference>